<dbReference type="InterPro" id="IPR003497">
    <property type="entry name" value="BRO_N_domain"/>
</dbReference>
<evidence type="ECO:0000256" key="1">
    <source>
        <dbReference type="SAM" id="MobiDB-lite"/>
    </source>
</evidence>
<sequence length="287" mass="32906">MDKQLQQLHQNLNQRLQRPDEQSDIEFWFARDLQQPLGYARWENFLTVINKAMAACEGTGVSVDDHFRGVTKMVTLGSGSERPVEDFMLTRYACYLIAQNGDPRKPEIAFAQSYFAVQTRKQEIIEDRMKLQARLEARDRLRESEKALSQSIYERGVDDAGFGRIRSKGDQALFGGRTTQAMKERYGIVKSRPLADFLPTLTIAAKNLATEMTNHNVNQEDLKGEQAITREHVQNNKSVRGMLDQRGIQPEHLPAEEDLKKLERRVKSEEKKLSKQTPGLPKDERDS</sequence>
<keyword evidence="4" id="KW-1185">Reference proteome</keyword>
<comment type="caution">
    <text evidence="3">The sequence shown here is derived from an EMBL/GenBank/DDBJ whole genome shotgun (WGS) entry which is preliminary data.</text>
</comment>
<organism evidence="3 4">
    <name type="scientific">Marinobacter fuscus</name>
    <dbReference type="NCBI Taxonomy" id="2109942"/>
    <lineage>
        <taxon>Bacteria</taxon>
        <taxon>Pseudomonadati</taxon>
        <taxon>Pseudomonadota</taxon>
        <taxon>Gammaproteobacteria</taxon>
        <taxon>Pseudomonadales</taxon>
        <taxon>Marinobacteraceae</taxon>
        <taxon>Marinobacter</taxon>
    </lineage>
</organism>
<feature type="domain" description="Bro-N" evidence="2">
    <location>
        <begin position="23"/>
        <end position="111"/>
    </location>
</feature>
<dbReference type="NCBIfam" id="NF008573">
    <property type="entry name" value="PRK11525.1"/>
    <property type="match status" value="1"/>
</dbReference>
<dbReference type="Proteomes" id="UP000239866">
    <property type="component" value="Unassembled WGS sequence"/>
</dbReference>
<evidence type="ECO:0000313" key="4">
    <source>
        <dbReference type="Proteomes" id="UP000239866"/>
    </source>
</evidence>
<dbReference type="RefSeq" id="WP_106761093.1">
    <property type="nucleotide sequence ID" value="NZ_PXNP01000009.1"/>
</dbReference>
<accession>A0A2T1KTW1</accession>
<gene>
    <name evidence="3" type="ORF">C7H09_02700</name>
</gene>
<reference evidence="3 4" key="1">
    <citation type="submission" date="2018-03" db="EMBL/GenBank/DDBJ databases">
        <title>Marinobacter brunus sp. nov., a marine bacterium of Gamma-proteobacteria isolated from the surface seawater of the South China Sea.</title>
        <authorList>
            <person name="Cheng H."/>
            <person name="Wu Y.-H."/>
            <person name="Xamxidin M."/>
            <person name="Xu X.-W."/>
        </authorList>
    </citation>
    <scope>NUCLEOTIDE SEQUENCE [LARGE SCALE GENOMIC DNA]</scope>
    <source>
        <strain evidence="3 4">NH169-3</strain>
    </source>
</reference>
<evidence type="ECO:0000313" key="3">
    <source>
        <dbReference type="EMBL" id="PSF13530.1"/>
    </source>
</evidence>
<name>A0A2T1KTW1_9GAMM</name>
<dbReference type="OrthoDB" id="9803893at2"/>
<proteinExistence type="predicted"/>
<feature type="region of interest" description="Disordered" evidence="1">
    <location>
        <begin position="240"/>
        <end position="259"/>
    </location>
</feature>
<dbReference type="EMBL" id="PXNP01000009">
    <property type="protein sequence ID" value="PSF13530.1"/>
    <property type="molecule type" value="Genomic_DNA"/>
</dbReference>
<dbReference type="AlphaFoldDB" id="A0A2T1KTW1"/>
<protein>
    <submittedName>
        <fullName evidence="3">DNA damage-inducible protein D</fullName>
    </submittedName>
</protein>
<dbReference type="Pfam" id="PF02498">
    <property type="entry name" value="Bro-N"/>
    <property type="match status" value="1"/>
</dbReference>
<feature type="region of interest" description="Disordered" evidence="1">
    <location>
        <begin position="265"/>
        <end position="287"/>
    </location>
</feature>
<evidence type="ECO:0000259" key="2">
    <source>
        <dbReference type="Pfam" id="PF02498"/>
    </source>
</evidence>